<dbReference type="AlphaFoldDB" id="A0A2K1ISU2"/>
<evidence type="ECO:0000256" key="1">
    <source>
        <dbReference type="SAM" id="Phobius"/>
    </source>
</evidence>
<reference evidence="2 4" key="2">
    <citation type="journal article" date="2018" name="Plant J.">
        <title>The Physcomitrella patens chromosome-scale assembly reveals moss genome structure and evolution.</title>
        <authorList>
            <person name="Lang D."/>
            <person name="Ullrich K.K."/>
            <person name="Murat F."/>
            <person name="Fuchs J."/>
            <person name="Jenkins J."/>
            <person name="Haas F.B."/>
            <person name="Piednoel M."/>
            <person name="Gundlach H."/>
            <person name="Van Bel M."/>
            <person name="Meyberg R."/>
            <person name="Vives C."/>
            <person name="Morata J."/>
            <person name="Symeonidi A."/>
            <person name="Hiss M."/>
            <person name="Muchero W."/>
            <person name="Kamisugi Y."/>
            <person name="Saleh O."/>
            <person name="Blanc G."/>
            <person name="Decker E.L."/>
            <person name="van Gessel N."/>
            <person name="Grimwood J."/>
            <person name="Hayes R.D."/>
            <person name="Graham S.W."/>
            <person name="Gunter L.E."/>
            <person name="McDaniel S.F."/>
            <person name="Hoernstein S.N.W."/>
            <person name="Larsson A."/>
            <person name="Li F.W."/>
            <person name="Perroud P.F."/>
            <person name="Phillips J."/>
            <person name="Ranjan P."/>
            <person name="Rokshar D.S."/>
            <person name="Rothfels C.J."/>
            <person name="Schneider L."/>
            <person name="Shu S."/>
            <person name="Stevenson D.W."/>
            <person name="Thummler F."/>
            <person name="Tillich M."/>
            <person name="Villarreal Aguilar J.C."/>
            <person name="Widiez T."/>
            <person name="Wong G.K."/>
            <person name="Wymore A."/>
            <person name="Zhang Y."/>
            <person name="Zimmer A.D."/>
            <person name="Quatrano R.S."/>
            <person name="Mayer K.F.X."/>
            <person name="Goodstein D."/>
            <person name="Casacuberta J.M."/>
            <person name="Vandepoele K."/>
            <person name="Reski R."/>
            <person name="Cuming A.C."/>
            <person name="Tuskan G.A."/>
            <person name="Maumus F."/>
            <person name="Salse J."/>
            <person name="Schmutz J."/>
            <person name="Rensing S.A."/>
        </authorList>
    </citation>
    <scope>NUCLEOTIDE SEQUENCE [LARGE SCALE GENOMIC DNA]</scope>
    <source>
        <strain evidence="3 4">cv. Gransden 2004</strain>
    </source>
</reference>
<evidence type="ECO:0000313" key="2">
    <source>
        <dbReference type="EMBL" id="PNR32347.1"/>
    </source>
</evidence>
<dbReference type="Gramene" id="Pp3c21_21470V3.1">
    <property type="protein sequence ID" value="PAC:32916029.CDS.1"/>
    <property type="gene ID" value="Pp3c21_21470"/>
</dbReference>
<reference evidence="2 4" key="1">
    <citation type="journal article" date="2008" name="Science">
        <title>The Physcomitrella genome reveals evolutionary insights into the conquest of land by plants.</title>
        <authorList>
            <person name="Rensing S."/>
            <person name="Lang D."/>
            <person name="Zimmer A."/>
            <person name="Terry A."/>
            <person name="Salamov A."/>
            <person name="Shapiro H."/>
            <person name="Nishiyama T."/>
            <person name="Perroud P.-F."/>
            <person name="Lindquist E."/>
            <person name="Kamisugi Y."/>
            <person name="Tanahashi T."/>
            <person name="Sakakibara K."/>
            <person name="Fujita T."/>
            <person name="Oishi K."/>
            <person name="Shin-I T."/>
            <person name="Kuroki Y."/>
            <person name="Toyoda A."/>
            <person name="Suzuki Y."/>
            <person name="Hashimoto A."/>
            <person name="Yamaguchi K."/>
            <person name="Sugano A."/>
            <person name="Kohara Y."/>
            <person name="Fujiyama A."/>
            <person name="Anterola A."/>
            <person name="Aoki S."/>
            <person name="Ashton N."/>
            <person name="Barbazuk W.B."/>
            <person name="Barker E."/>
            <person name="Bennetzen J."/>
            <person name="Bezanilla M."/>
            <person name="Blankenship R."/>
            <person name="Cho S.H."/>
            <person name="Dutcher S."/>
            <person name="Estelle M."/>
            <person name="Fawcett J.A."/>
            <person name="Gundlach H."/>
            <person name="Hanada K."/>
            <person name="Heyl A."/>
            <person name="Hicks K.A."/>
            <person name="Hugh J."/>
            <person name="Lohr M."/>
            <person name="Mayer K."/>
            <person name="Melkozernov A."/>
            <person name="Murata T."/>
            <person name="Nelson D."/>
            <person name="Pils B."/>
            <person name="Prigge M."/>
            <person name="Reiss B."/>
            <person name="Renner T."/>
            <person name="Rombauts S."/>
            <person name="Rushton P."/>
            <person name="Sanderfoot A."/>
            <person name="Schween G."/>
            <person name="Shiu S.-H."/>
            <person name="Stueber K."/>
            <person name="Theodoulou F.L."/>
            <person name="Tu H."/>
            <person name="Van de Peer Y."/>
            <person name="Verrier P.J."/>
            <person name="Waters E."/>
            <person name="Wood A."/>
            <person name="Yang L."/>
            <person name="Cove D."/>
            <person name="Cuming A."/>
            <person name="Hasebe M."/>
            <person name="Lucas S."/>
            <person name="Mishler D.B."/>
            <person name="Reski R."/>
            <person name="Grigoriev I."/>
            <person name="Quatrano R.S."/>
            <person name="Boore J.L."/>
        </authorList>
    </citation>
    <scope>NUCLEOTIDE SEQUENCE [LARGE SCALE GENOMIC DNA]</scope>
    <source>
        <strain evidence="3 4">cv. Gransden 2004</strain>
    </source>
</reference>
<keyword evidence="4" id="KW-1185">Reference proteome</keyword>
<evidence type="ECO:0000313" key="4">
    <source>
        <dbReference type="Proteomes" id="UP000006727"/>
    </source>
</evidence>
<dbReference type="Proteomes" id="UP000006727">
    <property type="component" value="Chromosome 21"/>
</dbReference>
<reference evidence="3" key="3">
    <citation type="submission" date="2020-12" db="UniProtKB">
        <authorList>
            <consortium name="EnsemblPlants"/>
        </authorList>
    </citation>
    <scope>IDENTIFICATION</scope>
</reference>
<organism evidence="2">
    <name type="scientific">Physcomitrium patens</name>
    <name type="common">Spreading-leaved earth moss</name>
    <name type="synonym">Physcomitrella patens</name>
    <dbReference type="NCBI Taxonomy" id="3218"/>
    <lineage>
        <taxon>Eukaryota</taxon>
        <taxon>Viridiplantae</taxon>
        <taxon>Streptophyta</taxon>
        <taxon>Embryophyta</taxon>
        <taxon>Bryophyta</taxon>
        <taxon>Bryophytina</taxon>
        <taxon>Bryopsida</taxon>
        <taxon>Funariidae</taxon>
        <taxon>Funariales</taxon>
        <taxon>Funariaceae</taxon>
        <taxon>Physcomitrium</taxon>
    </lineage>
</organism>
<dbReference type="EMBL" id="ABEU02000021">
    <property type="protein sequence ID" value="PNR32347.1"/>
    <property type="molecule type" value="Genomic_DNA"/>
</dbReference>
<keyword evidence="1" id="KW-1133">Transmembrane helix</keyword>
<protein>
    <submittedName>
        <fullName evidence="2 3">Uncharacterized protein</fullName>
    </submittedName>
</protein>
<evidence type="ECO:0000313" key="3">
    <source>
        <dbReference type="EnsemblPlants" id="PAC:32916029.CDS.1"/>
    </source>
</evidence>
<feature type="transmembrane region" description="Helical" evidence="1">
    <location>
        <begin position="20"/>
        <end position="46"/>
    </location>
</feature>
<dbReference type="EnsemblPlants" id="Pp3c21_21470V3.1">
    <property type="protein sequence ID" value="PAC:32916029.CDS.1"/>
    <property type="gene ID" value="Pp3c21_21470"/>
</dbReference>
<keyword evidence="1" id="KW-0472">Membrane</keyword>
<sequence length="55" mass="6307">MDRYHPSQQCQMVQIPKCRAAFGCRVFVDIHMLLVSSLCLFLLHSFGSGSFQQLM</sequence>
<accession>A0A2K1ISU2</accession>
<proteinExistence type="predicted"/>
<name>A0A2K1ISU2_PHYPA</name>
<keyword evidence="1" id="KW-0812">Transmembrane</keyword>
<dbReference type="InParanoid" id="A0A2K1ISU2"/>
<gene>
    <name evidence="2" type="ORF">PHYPA_026473</name>
</gene>
<dbReference type="PaxDb" id="3218-PP1S179_19V6.1"/>